<sequence>MSSTFLNIPAFSDRNLSLYALPIVYMLAFSPHELKLLRLGTRYNNNKPRDPVKFREGDTEKYKQEVEKLGGIHHNGMESWPLFAVTLASQHGSAGKRTNGVGGHTAVGSVDVPLPLSKDAPVPSAVANAIHLPIPYLNSFALAYTASRIVYNVVYYNQVGFYSDSLRTGFPMATLSEGSKRADGEDWW</sequence>
<proteinExistence type="predicted"/>
<evidence type="ECO:0000313" key="1">
    <source>
        <dbReference type="EMBL" id="KAJ9094290.1"/>
    </source>
</evidence>
<reference evidence="1" key="1">
    <citation type="submission" date="2023-04" db="EMBL/GenBank/DDBJ databases">
        <title>Draft Genome sequencing of Naganishia species isolated from polar environments using Oxford Nanopore Technology.</title>
        <authorList>
            <person name="Leo P."/>
            <person name="Venkateswaran K."/>
        </authorList>
    </citation>
    <scope>NUCLEOTIDE SEQUENCE</scope>
    <source>
        <strain evidence="1">MNA-CCFEE 5423</strain>
    </source>
</reference>
<organism evidence="1 2">
    <name type="scientific">Naganishia friedmannii</name>
    <dbReference type="NCBI Taxonomy" id="89922"/>
    <lineage>
        <taxon>Eukaryota</taxon>
        <taxon>Fungi</taxon>
        <taxon>Dikarya</taxon>
        <taxon>Basidiomycota</taxon>
        <taxon>Agaricomycotina</taxon>
        <taxon>Tremellomycetes</taxon>
        <taxon>Filobasidiales</taxon>
        <taxon>Filobasidiaceae</taxon>
        <taxon>Naganishia</taxon>
    </lineage>
</organism>
<dbReference type="Proteomes" id="UP001227268">
    <property type="component" value="Unassembled WGS sequence"/>
</dbReference>
<dbReference type="EMBL" id="JASBWT010000026">
    <property type="protein sequence ID" value="KAJ9094290.1"/>
    <property type="molecule type" value="Genomic_DNA"/>
</dbReference>
<accession>A0ACC2V5U8</accession>
<keyword evidence="2" id="KW-1185">Reference proteome</keyword>
<gene>
    <name evidence="1" type="ORF">QFC21_006116</name>
</gene>
<name>A0ACC2V5U8_9TREE</name>
<evidence type="ECO:0000313" key="2">
    <source>
        <dbReference type="Proteomes" id="UP001227268"/>
    </source>
</evidence>
<protein>
    <submittedName>
        <fullName evidence="1">Uncharacterized protein</fullName>
    </submittedName>
</protein>
<comment type="caution">
    <text evidence="1">The sequence shown here is derived from an EMBL/GenBank/DDBJ whole genome shotgun (WGS) entry which is preliminary data.</text>
</comment>